<organism evidence="6 7">
    <name type="scientific">Inhella proteolytica</name>
    <dbReference type="NCBI Taxonomy" id="2795029"/>
    <lineage>
        <taxon>Bacteria</taxon>
        <taxon>Pseudomonadati</taxon>
        <taxon>Pseudomonadota</taxon>
        <taxon>Betaproteobacteria</taxon>
        <taxon>Burkholderiales</taxon>
        <taxon>Sphaerotilaceae</taxon>
        <taxon>Inhella</taxon>
    </lineage>
</organism>
<evidence type="ECO:0000256" key="3">
    <source>
        <dbReference type="ARBA" id="ARBA00023163"/>
    </source>
</evidence>
<dbReference type="PANTHER" id="PTHR46796:SF6">
    <property type="entry name" value="ARAC SUBFAMILY"/>
    <property type="match status" value="1"/>
</dbReference>
<dbReference type="InterPro" id="IPR029062">
    <property type="entry name" value="Class_I_gatase-like"/>
</dbReference>
<protein>
    <submittedName>
        <fullName evidence="6">Helix-turn-helix domain-containing protein</fullName>
    </submittedName>
</protein>
<feature type="domain" description="HTH araC/xylS-type" evidence="5">
    <location>
        <begin position="205"/>
        <end position="303"/>
    </location>
</feature>
<evidence type="ECO:0000256" key="2">
    <source>
        <dbReference type="ARBA" id="ARBA00023125"/>
    </source>
</evidence>
<evidence type="ECO:0000259" key="5">
    <source>
        <dbReference type="PROSITE" id="PS01124"/>
    </source>
</evidence>
<evidence type="ECO:0000256" key="1">
    <source>
        <dbReference type="ARBA" id="ARBA00023015"/>
    </source>
</evidence>
<evidence type="ECO:0000256" key="4">
    <source>
        <dbReference type="SAM" id="MobiDB-lite"/>
    </source>
</evidence>
<dbReference type="SMART" id="SM00342">
    <property type="entry name" value="HTH_ARAC"/>
    <property type="match status" value="1"/>
</dbReference>
<gene>
    <name evidence="6" type="ORF">I7X39_17315</name>
</gene>
<dbReference type="InterPro" id="IPR050204">
    <property type="entry name" value="AraC_XylS_family_regulators"/>
</dbReference>
<keyword evidence="3" id="KW-0804">Transcription</keyword>
<dbReference type="Gene3D" id="1.10.10.60">
    <property type="entry name" value="Homeodomain-like"/>
    <property type="match status" value="1"/>
</dbReference>
<dbReference type="InterPro" id="IPR009057">
    <property type="entry name" value="Homeodomain-like_sf"/>
</dbReference>
<feature type="region of interest" description="Disordered" evidence="4">
    <location>
        <begin position="304"/>
        <end position="329"/>
    </location>
</feature>
<dbReference type="InterPro" id="IPR018060">
    <property type="entry name" value="HTH_AraC"/>
</dbReference>
<dbReference type="Pfam" id="PF12833">
    <property type="entry name" value="HTH_18"/>
    <property type="match status" value="1"/>
</dbReference>
<dbReference type="PANTHER" id="PTHR46796">
    <property type="entry name" value="HTH-TYPE TRANSCRIPTIONAL ACTIVATOR RHAS-RELATED"/>
    <property type="match status" value="1"/>
</dbReference>
<dbReference type="GO" id="GO:0043565">
    <property type="term" value="F:sequence-specific DNA binding"/>
    <property type="evidence" value="ECO:0007669"/>
    <property type="project" value="InterPro"/>
</dbReference>
<dbReference type="InterPro" id="IPR018062">
    <property type="entry name" value="HTH_AraC-typ_CS"/>
</dbReference>
<accession>A0A931J6Y1</accession>
<reference evidence="6" key="1">
    <citation type="submission" date="2020-12" db="EMBL/GenBank/DDBJ databases">
        <title>The genome sequence of Inhella sp. 1Y17.</title>
        <authorList>
            <person name="Liu Y."/>
        </authorList>
    </citation>
    <scope>NUCLEOTIDE SEQUENCE</scope>
    <source>
        <strain evidence="6">1Y17</strain>
    </source>
</reference>
<evidence type="ECO:0000313" key="6">
    <source>
        <dbReference type="EMBL" id="MBH9578654.1"/>
    </source>
</evidence>
<dbReference type="PROSITE" id="PS01124">
    <property type="entry name" value="HTH_ARAC_FAMILY_2"/>
    <property type="match status" value="1"/>
</dbReference>
<dbReference type="SUPFAM" id="SSF52317">
    <property type="entry name" value="Class I glutamine amidotransferase-like"/>
    <property type="match status" value="1"/>
</dbReference>
<dbReference type="PROSITE" id="PS00041">
    <property type="entry name" value="HTH_ARAC_FAMILY_1"/>
    <property type="match status" value="1"/>
</dbReference>
<dbReference type="EMBL" id="JAEDAK010000013">
    <property type="protein sequence ID" value="MBH9578654.1"/>
    <property type="molecule type" value="Genomic_DNA"/>
</dbReference>
<dbReference type="GO" id="GO:0003700">
    <property type="term" value="F:DNA-binding transcription factor activity"/>
    <property type="evidence" value="ECO:0007669"/>
    <property type="project" value="InterPro"/>
</dbReference>
<sequence>MALSDVAVCLLPGASRLAAQAVAELLEGANALLDTPRYRVHLLALGQPLLERPWDQFWLVAPWRSMVDSEALAALPGQLQALAARQALLGGLEGGALWLASAGLLEGRRACSIEWLREHLQRQHPGVIWSPGLWELDASPGQPQVASCSRPLAVPDLLLALLAREHGEPLARQLAARLGLSALRARDERVLGETAGHALMPPKLAEALALMQANLAEPLPTDEVARLVGLSRRQLERLFKQHLDSLPSRHYLELRLQRSRELLQRTGQSILQVGLACGFTSGPHFSNAYKAAFGCTPREERARELAGLRGQRTPETSGGTLARDARQTA</sequence>
<dbReference type="AlphaFoldDB" id="A0A931J6Y1"/>
<evidence type="ECO:0000313" key="7">
    <source>
        <dbReference type="Proteomes" id="UP000613266"/>
    </source>
</evidence>
<keyword evidence="7" id="KW-1185">Reference proteome</keyword>
<dbReference type="Gene3D" id="3.40.50.880">
    <property type="match status" value="1"/>
</dbReference>
<comment type="caution">
    <text evidence="6">The sequence shown here is derived from an EMBL/GenBank/DDBJ whole genome shotgun (WGS) entry which is preliminary data.</text>
</comment>
<dbReference type="SUPFAM" id="SSF46689">
    <property type="entry name" value="Homeodomain-like"/>
    <property type="match status" value="2"/>
</dbReference>
<dbReference type="Proteomes" id="UP000613266">
    <property type="component" value="Unassembled WGS sequence"/>
</dbReference>
<proteinExistence type="predicted"/>
<keyword evidence="2" id="KW-0238">DNA-binding</keyword>
<dbReference type="RefSeq" id="WP_198112421.1">
    <property type="nucleotide sequence ID" value="NZ_JAEDAK010000013.1"/>
</dbReference>
<name>A0A931J6Y1_9BURK</name>
<keyword evidence="1" id="KW-0805">Transcription regulation</keyword>